<dbReference type="Gene3D" id="1.25.10.10">
    <property type="entry name" value="Leucine-rich Repeat Variant"/>
    <property type="match status" value="2"/>
</dbReference>
<evidence type="ECO:0000313" key="3">
    <source>
        <dbReference type="EMBL" id="ACL45369.1"/>
    </source>
</evidence>
<protein>
    <submittedName>
        <fullName evidence="3">PBS lyase HEAT domain protein repeat-containing protein</fullName>
    </submittedName>
</protein>
<keyword evidence="2" id="KW-0605">Phycobilisome</keyword>
<sequence>MELEQIEARLDSPHPQERLKAIADLKDYAPEEVVPLLKRRMYDQEFLIRSFVAMGLGFQRTEEGFRLLVQLLEHDHDPNVRAQAANALAKYGERSLPHLLNVFDQDSHWLVRQSILAAMEGIECPDLLIQFCHLGIEGENLEVQLAAIVWLGQLQGTTQHEEALDLLLFLATARGWEIRVQVARVLRRFTEPEATAALLELRHDSDYRVVGATLEGLLTELR</sequence>
<gene>
    <name evidence="3" type="ordered locus">Cyan7425_3035</name>
</gene>
<dbReference type="KEGG" id="cyn:Cyan7425_3035"/>
<dbReference type="GO" id="GO:0016491">
    <property type="term" value="F:oxidoreductase activity"/>
    <property type="evidence" value="ECO:0007669"/>
    <property type="project" value="TreeGrafter"/>
</dbReference>
<accession>B8HM09</accession>
<evidence type="ECO:0000256" key="1">
    <source>
        <dbReference type="ARBA" id="ARBA00022549"/>
    </source>
</evidence>
<dbReference type="InterPro" id="IPR004155">
    <property type="entry name" value="PBS_lyase_HEAT"/>
</dbReference>
<dbReference type="SMART" id="SM00567">
    <property type="entry name" value="EZ_HEAT"/>
    <property type="match status" value="4"/>
</dbReference>
<organism evidence="3">
    <name type="scientific">Cyanothece sp. (strain PCC 7425 / ATCC 29141)</name>
    <dbReference type="NCBI Taxonomy" id="395961"/>
    <lineage>
        <taxon>Bacteria</taxon>
        <taxon>Bacillati</taxon>
        <taxon>Cyanobacteriota</taxon>
        <taxon>Cyanophyceae</taxon>
        <taxon>Gomontiellales</taxon>
        <taxon>Cyanothecaceae</taxon>
        <taxon>Cyanothece</taxon>
    </lineage>
</organism>
<dbReference type="InterPro" id="IPR011989">
    <property type="entry name" value="ARM-like"/>
</dbReference>
<dbReference type="Pfam" id="PF13646">
    <property type="entry name" value="HEAT_2"/>
    <property type="match status" value="2"/>
</dbReference>
<dbReference type="HOGENOM" id="CLU_101012_0_1_3"/>
<proteinExistence type="predicted"/>
<dbReference type="AlphaFoldDB" id="B8HM09"/>
<evidence type="ECO:0000256" key="2">
    <source>
        <dbReference type="ARBA" id="ARBA00022738"/>
    </source>
</evidence>
<dbReference type="EMBL" id="CP001344">
    <property type="protein sequence ID" value="ACL45369.1"/>
    <property type="molecule type" value="Genomic_DNA"/>
</dbReference>
<dbReference type="GO" id="GO:0016829">
    <property type="term" value="F:lyase activity"/>
    <property type="evidence" value="ECO:0007669"/>
    <property type="project" value="UniProtKB-KW"/>
</dbReference>
<keyword evidence="1" id="KW-0042">Antenna complex</keyword>
<dbReference type="eggNOG" id="COG1413">
    <property type="taxonomic scope" value="Bacteria"/>
</dbReference>
<keyword evidence="3" id="KW-0456">Lyase</keyword>
<reference evidence="3" key="1">
    <citation type="submission" date="2009-01" db="EMBL/GenBank/DDBJ databases">
        <title>Complete sequence of chromosome Cyanothece sp. PCC 7425.</title>
        <authorList>
            <consortium name="US DOE Joint Genome Institute"/>
            <person name="Lucas S."/>
            <person name="Copeland A."/>
            <person name="Lapidus A."/>
            <person name="Glavina del Rio T."/>
            <person name="Dalin E."/>
            <person name="Tice H."/>
            <person name="Bruce D."/>
            <person name="Goodwin L."/>
            <person name="Pitluck S."/>
            <person name="Sims D."/>
            <person name="Meineke L."/>
            <person name="Brettin T."/>
            <person name="Detter J.C."/>
            <person name="Han C."/>
            <person name="Larimer F."/>
            <person name="Land M."/>
            <person name="Hauser L."/>
            <person name="Kyrpides N."/>
            <person name="Ovchinnikova G."/>
            <person name="Liberton M."/>
            <person name="Stoeckel J."/>
            <person name="Banerjee A."/>
            <person name="Singh A."/>
            <person name="Page L."/>
            <person name="Sato H."/>
            <person name="Zhao L."/>
            <person name="Sherman L."/>
            <person name="Pakrasi H."/>
            <person name="Richardson P."/>
        </authorList>
    </citation>
    <scope>NUCLEOTIDE SEQUENCE</scope>
    <source>
        <strain evidence="3">PCC 7425</strain>
    </source>
</reference>
<dbReference type="STRING" id="395961.Cyan7425_3035"/>
<dbReference type="GO" id="GO:0030089">
    <property type="term" value="C:phycobilisome"/>
    <property type="evidence" value="ECO:0007669"/>
    <property type="project" value="UniProtKB-KW"/>
</dbReference>
<name>B8HM09_CYAP4</name>
<dbReference type="PANTHER" id="PTHR12697:SF5">
    <property type="entry name" value="DEOXYHYPUSINE HYDROXYLASE"/>
    <property type="match status" value="1"/>
</dbReference>
<dbReference type="PANTHER" id="PTHR12697">
    <property type="entry name" value="PBS LYASE HEAT-LIKE PROTEIN"/>
    <property type="match status" value="1"/>
</dbReference>
<dbReference type="SUPFAM" id="SSF48371">
    <property type="entry name" value="ARM repeat"/>
    <property type="match status" value="1"/>
</dbReference>
<dbReference type="InterPro" id="IPR016024">
    <property type="entry name" value="ARM-type_fold"/>
</dbReference>
<dbReference type="OrthoDB" id="423355at2"/>